<feature type="region of interest" description="Disordered" evidence="1">
    <location>
        <begin position="59"/>
        <end position="86"/>
    </location>
</feature>
<keyword evidence="3" id="KW-1185">Reference proteome</keyword>
<dbReference type="EMBL" id="RBXR01000001">
    <property type="protein sequence ID" value="RKT75099.1"/>
    <property type="molecule type" value="Genomic_DNA"/>
</dbReference>
<reference evidence="2 3" key="1">
    <citation type="submission" date="2018-10" db="EMBL/GenBank/DDBJ databases">
        <title>Sequencing the genomes of 1000 actinobacteria strains.</title>
        <authorList>
            <person name="Klenk H.-P."/>
        </authorList>
    </citation>
    <scope>NUCLEOTIDE SEQUENCE [LARGE SCALE GENOMIC DNA]</scope>
    <source>
        <strain evidence="2 3">DSM 43911</strain>
    </source>
</reference>
<evidence type="ECO:0000256" key="1">
    <source>
        <dbReference type="SAM" id="MobiDB-lite"/>
    </source>
</evidence>
<evidence type="ECO:0000313" key="2">
    <source>
        <dbReference type="EMBL" id="RKT75099.1"/>
    </source>
</evidence>
<accession>A0A495XN83</accession>
<dbReference type="Proteomes" id="UP000272729">
    <property type="component" value="Unassembled WGS sequence"/>
</dbReference>
<proteinExistence type="predicted"/>
<comment type="caution">
    <text evidence="2">The sequence shown here is derived from an EMBL/GenBank/DDBJ whole genome shotgun (WGS) entry which is preliminary data.</text>
</comment>
<dbReference type="AlphaFoldDB" id="A0A495XN83"/>
<name>A0A495XN83_9PSEU</name>
<sequence>MRCARAIAWASVVGLSWGSEITTTDAYWMSRPTPPASIWATSTAPCRAAENASTVSCRLVAGTDPDSGPNTGPGSDRATRSSTSRK</sequence>
<organism evidence="2 3">
    <name type="scientific">Saccharothrix variisporea</name>
    <dbReference type="NCBI Taxonomy" id="543527"/>
    <lineage>
        <taxon>Bacteria</taxon>
        <taxon>Bacillati</taxon>
        <taxon>Actinomycetota</taxon>
        <taxon>Actinomycetes</taxon>
        <taxon>Pseudonocardiales</taxon>
        <taxon>Pseudonocardiaceae</taxon>
        <taxon>Saccharothrix</taxon>
    </lineage>
</organism>
<protein>
    <submittedName>
        <fullName evidence="2">Uncharacterized protein</fullName>
    </submittedName>
</protein>
<evidence type="ECO:0000313" key="3">
    <source>
        <dbReference type="Proteomes" id="UP000272729"/>
    </source>
</evidence>
<gene>
    <name evidence="2" type="ORF">DFJ66_8477</name>
</gene>